<feature type="transmembrane region" description="Helical" evidence="12">
    <location>
        <begin position="345"/>
        <end position="365"/>
    </location>
</feature>
<evidence type="ECO:0000256" key="4">
    <source>
        <dbReference type="ARBA" id="ARBA00022502"/>
    </source>
</evidence>
<keyword evidence="8 12" id="KW-0256">Endoplasmic reticulum</keyword>
<dbReference type="Pfam" id="PF03901">
    <property type="entry name" value="Glyco_transf_22"/>
    <property type="match status" value="1"/>
</dbReference>
<dbReference type="GO" id="GO:0006506">
    <property type="term" value="P:GPI anchor biosynthetic process"/>
    <property type="evidence" value="ECO:0007669"/>
    <property type="project" value="UniProtKB-KW"/>
</dbReference>
<feature type="compositionally biased region" description="Basic and acidic residues" evidence="13">
    <location>
        <begin position="665"/>
        <end position="683"/>
    </location>
</feature>
<evidence type="ECO:0000256" key="11">
    <source>
        <dbReference type="ARBA" id="ARBA00024708"/>
    </source>
</evidence>
<feature type="transmembrane region" description="Helical" evidence="12">
    <location>
        <begin position="247"/>
        <end position="267"/>
    </location>
</feature>
<dbReference type="EC" id="2.4.1.-" evidence="12"/>
<name>A0AA38X1B0_9EURO</name>
<keyword evidence="9 12" id="KW-1133">Transmembrane helix</keyword>
<dbReference type="EMBL" id="JAPDRK010000017">
    <property type="protein sequence ID" value="KAJ9604915.1"/>
    <property type="molecule type" value="Genomic_DNA"/>
</dbReference>
<protein>
    <recommendedName>
        <fullName evidence="12">Mannosyltransferase</fullName>
        <ecNumber evidence="12">2.4.1.-</ecNumber>
    </recommendedName>
</protein>
<dbReference type="AlphaFoldDB" id="A0AA38X1B0"/>
<dbReference type="GO" id="GO:0005789">
    <property type="term" value="C:endoplasmic reticulum membrane"/>
    <property type="evidence" value="ECO:0007669"/>
    <property type="project" value="UniProtKB-SubCell"/>
</dbReference>
<dbReference type="PANTHER" id="PTHR22760">
    <property type="entry name" value="GLYCOSYLTRANSFERASE"/>
    <property type="match status" value="1"/>
</dbReference>
<evidence type="ECO:0000256" key="13">
    <source>
        <dbReference type="SAM" id="MobiDB-lite"/>
    </source>
</evidence>
<comment type="similarity">
    <text evidence="3">Belongs to the glycosyltransferase 22 family. PIGB subfamily.</text>
</comment>
<feature type="transmembrane region" description="Helical" evidence="12">
    <location>
        <begin position="41"/>
        <end position="63"/>
    </location>
</feature>
<comment type="caution">
    <text evidence="14">The sequence shown here is derived from an EMBL/GenBank/DDBJ whole genome shotgun (WGS) entry which is preliminary data.</text>
</comment>
<comment type="subcellular location">
    <subcellularLocation>
        <location evidence="1 12">Endoplasmic reticulum membrane</location>
        <topology evidence="1 12">Multi-pass membrane protein</topology>
    </subcellularLocation>
</comment>
<dbReference type="Proteomes" id="UP001172673">
    <property type="component" value="Unassembled WGS sequence"/>
</dbReference>
<evidence type="ECO:0000256" key="9">
    <source>
        <dbReference type="ARBA" id="ARBA00022989"/>
    </source>
</evidence>
<feature type="region of interest" description="Disordered" evidence="13">
    <location>
        <begin position="665"/>
        <end position="733"/>
    </location>
</feature>
<gene>
    <name evidence="14" type="primary">GPI10</name>
    <name evidence="14" type="ORF">H2200_010304</name>
</gene>
<evidence type="ECO:0000256" key="7">
    <source>
        <dbReference type="ARBA" id="ARBA00022692"/>
    </source>
</evidence>
<dbReference type="PANTHER" id="PTHR22760:SF4">
    <property type="entry name" value="GPI MANNOSYLTRANSFERASE 3"/>
    <property type="match status" value="1"/>
</dbReference>
<keyword evidence="10 12" id="KW-0472">Membrane</keyword>
<evidence type="ECO:0000256" key="10">
    <source>
        <dbReference type="ARBA" id="ARBA00023136"/>
    </source>
</evidence>
<evidence type="ECO:0000256" key="3">
    <source>
        <dbReference type="ARBA" id="ARBA00006065"/>
    </source>
</evidence>
<evidence type="ECO:0000256" key="12">
    <source>
        <dbReference type="RuleBase" id="RU363075"/>
    </source>
</evidence>
<accession>A0AA38X1B0</accession>
<proteinExistence type="inferred from homology"/>
<evidence type="ECO:0000256" key="5">
    <source>
        <dbReference type="ARBA" id="ARBA00022676"/>
    </source>
</evidence>
<feature type="compositionally biased region" description="Basic and acidic residues" evidence="13">
    <location>
        <begin position="703"/>
        <end position="733"/>
    </location>
</feature>
<keyword evidence="15" id="KW-1185">Reference proteome</keyword>
<feature type="transmembrane region" description="Helical" evidence="12">
    <location>
        <begin position="403"/>
        <end position="428"/>
    </location>
</feature>
<evidence type="ECO:0000256" key="6">
    <source>
        <dbReference type="ARBA" id="ARBA00022679"/>
    </source>
</evidence>
<reference evidence="14" key="1">
    <citation type="submission" date="2022-10" db="EMBL/GenBank/DDBJ databases">
        <title>Culturing micro-colonial fungi from biological soil crusts in the Mojave desert and describing Neophaeococcomyces mojavensis, and introducing the new genera and species Taxawa tesnikishii.</title>
        <authorList>
            <person name="Kurbessoian T."/>
            <person name="Stajich J.E."/>
        </authorList>
    </citation>
    <scope>NUCLEOTIDE SEQUENCE</scope>
    <source>
        <strain evidence="14">TK_41</strain>
    </source>
</reference>
<evidence type="ECO:0000313" key="14">
    <source>
        <dbReference type="EMBL" id="KAJ9604915.1"/>
    </source>
</evidence>
<sequence>MSTHQLQAEGGIAHSTNDAKDSATKLTLAEIKPTRWPQLDALSVLFFLIGLRLLNALTIQTFFQPDEYFQALEPAWRWAFGSEAGAWITWEWKHSLRSAIHPAIFGMCYDFADSIAALLDLGHHTRAELLLVAPKTLQAIFAALGDFYTWTLAGYIYGAQSTATLSTLLLTIASPWQWFCSTRTFSNSLETTLTICALYNWPWHWAQPLHRNGVAATDLDDHGVRVRERPNTKSKATDEVTRLRRSLLYAAVAVILRPTNILIWMILTWSTFVSSWSGPVAEYRMFGRETVLCGSVILLFSTFVDRIFYEAWVCPPLNFLRVNVFQSLASFYGNNDWHYYISQGYPLLLTTALPFALIGLCRVWSTKHEEAKPVASNALRLLSKICIIVPAAFSLISHKEVRFIYPLLPALHIIAASPLAAFLQPFLGQSSASPPFGKRVLLFFLLSLNVGISYYTSQVHNSGLIPLTSYLRSEFESTYLTSAKPMNMTIGTLMPCHSTPWRSHLLYQPTSTLPGIRGWALTCEPPLDLNTTEKEAYLDEADLFYANPALWVKKNMSRHIPTSQNEPAPGVYAPHHQSGKIETIPRDMLAREREEQYWAIGEGRKPWPDYLIFFAQLEEMMQAILRGSGYAECQRLFNSHWHDDWRRQGDVVVWCLDVNKQQLQQERKAHKDGRKAEIKKDEPGTAGEAGAGGQNILGAAKAKANEGDKEKGKEPFRRVVEKPYWKHREPEED</sequence>
<organism evidence="14 15">
    <name type="scientific">Cladophialophora chaetospira</name>
    <dbReference type="NCBI Taxonomy" id="386627"/>
    <lineage>
        <taxon>Eukaryota</taxon>
        <taxon>Fungi</taxon>
        <taxon>Dikarya</taxon>
        <taxon>Ascomycota</taxon>
        <taxon>Pezizomycotina</taxon>
        <taxon>Eurotiomycetes</taxon>
        <taxon>Chaetothyriomycetidae</taxon>
        <taxon>Chaetothyriales</taxon>
        <taxon>Herpotrichiellaceae</taxon>
        <taxon>Cladophialophora</taxon>
    </lineage>
</organism>
<keyword evidence="6" id="KW-0808">Transferase</keyword>
<keyword evidence="4" id="KW-0337">GPI-anchor biosynthesis</keyword>
<feature type="transmembrane region" description="Helical" evidence="12">
    <location>
        <begin position="440"/>
        <end position="457"/>
    </location>
</feature>
<dbReference type="InterPro" id="IPR005599">
    <property type="entry name" value="GPI_mannosylTrfase"/>
</dbReference>
<feature type="transmembrane region" description="Helical" evidence="12">
    <location>
        <begin position="377"/>
        <end position="397"/>
    </location>
</feature>
<evidence type="ECO:0000313" key="15">
    <source>
        <dbReference type="Proteomes" id="UP001172673"/>
    </source>
</evidence>
<evidence type="ECO:0000256" key="1">
    <source>
        <dbReference type="ARBA" id="ARBA00004477"/>
    </source>
</evidence>
<keyword evidence="5 12" id="KW-0328">Glycosyltransferase</keyword>
<evidence type="ECO:0000256" key="2">
    <source>
        <dbReference type="ARBA" id="ARBA00004687"/>
    </source>
</evidence>
<comment type="pathway">
    <text evidence="2">Glycolipid biosynthesis; glycosylphosphatidylinositol-anchor biosynthesis.</text>
</comment>
<evidence type="ECO:0000256" key="8">
    <source>
        <dbReference type="ARBA" id="ARBA00022824"/>
    </source>
</evidence>
<comment type="function">
    <text evidence="11">Mannosyltransferase involved in glycosylphosphatidylinositol-anchor biosynthesis. Transfers the third mannose to Man2-GlcN-acyl-PI during GPI precursor assembly.</text>
</comment>
<keyword evidence="7 12" id="KW-0812">Transmembrane</keyword>
<dbReference type="GO" id="GO:0000026">
    <property type="term" value="F:alpha-1,2-mannosyltransferase activity"/>
    <property type="evidence" value="ECO:0007669"/>
    <property type="project" value="TreeGrafter"/>
</dbReference>